<feature type="binding site" evidence="2">
    <location>
        <position position="114"/>
    </location>
    <ligand>
        <name>prephenate</name>
        <dbReference type="ChEBI" id="CHEBI:29934"/>
    </ligand>
</feature>
<dbReference type="Gene3D" id="3.30.1330.40">
    <property type="entry name" value="RutC-like"/>
    <property type="match status" value="1"/>
</dbReference>
<dbReference type="CDD" id="cd02185">
    <property type="entry name" value="AroH"/>
    <property type="match status" value="1"/>
</dbReference>
<sequence>MPPAGLRVEALRGAITLDTDSREEVLVRTAQMLGELLQRNDLQPDDIISMLFTATADITSEFPAAAVRKAGISDVPMVCARELGIVGESNIPLCIRVMAHVYTERPRAALRHAYLRGARQLRSDLPE</sequence>
<evidence type="ECO:0000313" key="4">
    <source>
        <dbReference type="EMBL" id="AXV06575.1"/>
    </source>
</evidence>
<dbReference type="GO" id="GO:0046417">
    <property type="term" value="P:chorismate metabolic process"/>
    <property type="evidence" value="ECO:0007669"/>
    <property type="project" value="TreeGrafter"/>
</dbReference>
<dbReference type="EC" id="5.4.99.5" evidence="1 3"/>
<keyword evidence="2 3" id="KW-0057">Aromatic amino acid biosynthesis</keyword>
<dbReference type="PANTHER" id="PTHR21164">
    <property type="entry name" value="CHORISMATE MUTASE"/>
    <property type="match status" value="1"/>
</dbReference>
<evidence type="ECO:0000256" key="2">
    <source>
        <dbReference type="PIRSR" id="PIRSR005965-1"/>
    </source>
</evidence>
<dbReference type="GO" id="GO:0004106">
    <property type="term" value="F:chorismate mutase activity"/>
    <property type="evidence" value="ECO:0007669"/>
    <property type="project" value="UniProtKB-UniRule"/>
</dbReference>
<dbReference type="KEGG" id="euz:DVS28_a1890"/>
<keyword evidence="5" id="KW-1185">Reference proteome</keyword>
<keyword evidence="2 3" id="KW-0028">Amino-acid biosynthesis</keyword>
<dbReference type="GO" id="GO:0008652">
    <property type="term" value="P:amino acid biosynthetic process"/>
    <property type="evidence" value="ECO:0007669"/>
    <property type="project" value="UniProtKB-UniRule"/>
</dbReference>
<feature type="binding site" evidence="2">
    <location>
        <position position="12"/>
    </location>
    <ligand>
        <name>prephenate</name>
        <dbReference type="ChEBI" id="CHEBI:29934"/>
    </ligand>
</feature>
<dbReference type="AlphaFoldDB" id="A0A346XWH8"/>
<proteinExistence type="predicted"/>
<dbReference type="PANTHER" id="PTHR21164:SF0">
    <property type="entry name" value="CHORISMATE MUTASE AROH"/>
    <property type="match status" value="1"/>
</dbReference>
<accession>A0A346XWH8</accession>
<dbReference type="InterPro" id="IPR035959">
    <property type="entry name" value="RutC-like_sf"/>
</dbReference>
<keyword evidence="3" id="KW-0413">Isomerase</keyword>
<dbReference type="RefSeq" id="WP_216826505.1">
    <property type="nucleotide sequence ID" value="NZ_CAXIBR010000051.1"/>
</dbReference>
<feature type="binding site" evidence="2">
    <location>
        <position position="96"/>
    </location>
    <ligand>
        <name>prephenate</name>
        <dbReference type="ChEBI" id="CHEBI:29934"/>
    </ligand>
</feature>
<dbReference type="InterPro" id="IPR008243">
    <property type="entry name" value="Chorismate_mutase_AroH"/>
</dbReference>
<dbReference type="PIRSF" id="PIRSF005965">
    <property type="entry name" value="Chor_mut_AroH"/>
    <property type="match status" value="1"/>
</dbReference>
<evidence type="ECO:0000256" key="3">
    <source>
        <dbReference type="PROSITE-ProRule" id="PRU00514"/>
    </source>
</evidence>
<dbReference type="GO" id="GO:0009073">
    <property type="term" value="P:aromatic amino acid family biosynthetic process"/>
    <property type="evidence" value="ECO:0007669"/>
    <property type="project" value="UniProtKB-UniRule"/>
</dbReference>
<dbReference type="SUPFAM" id="SSF55298">
    <property type="entry name" value="YjgF-like"/>
    <property type="match status" value="1"/>
</dbReference>
<dbReference type="Pfam" id="PF07736">
    <property type="entry name" value="CM_1"/>
    <property type="match status" value="1"/>
</dbReference>
<name>A0A346XWH8_9ACTN</name>
<evidence type="ECO:0000256" key="1">
    <source>
        <dbReference type="NCBIfam" id="TIGR01796"/>
    </source>
</evidence>
<protein>
    <recommendedName>
        <fullName evidence="1 3">chorismate mutase</fullName>
        <ecNumber evidence="1 3">5.4.99.5</ecNumber>
    </recommendedName>
</protein>
<dbReference type="NCBIfam" id="TIGR01796">
    <property type="entry name" value="CM_mono_aroH"/>
    <property type="match status" value="1"/>
</dbReference>
<evidence type="ECO:0000313" key="5">
    <source>
        <dbReference type="Proteomes" id="UP000264006"/>
    </source>
</evidence>
<gene>
    <name evidence="4" type="ORF">DVS28_a1890</name>
</gene>
<dbReference type="EMBL" id="CP031165">
    <property type="protein sequence ID" value="AXV06575.1"/>
    <property type="molecule type" value="Genomic_DNA"/>
</dbReference>
<dbReference type="PROSITE" id="PS51167">
    <property type="entry name" value="CHORISMATE_MUT_1"/>
    <property type="match status" value="1"/>
</dbReference>
<reference evidence="4 5" key="1">
    <citation type="submission" date="2018-09" db="EMBL/GenBank/DDBJ databases">
        <title>Complete genome sequence of Euzebya sp. DY32-46 isolated from seawater of Pacific Ocean.</title>
        <authorList>
            <person name="Xu L."/>
            <person name="Wu Y.-H."/>
            <person name="Xu X.-W."/>
        </authorList>
    </citation>
    <scope>NUCLEOTIDE SEQUENCE [LARGE SCALE GENOMIC DNA]</scope>
    <source>
        <strain evidence="4 5">DY32-46</strain>
    </source>
</reference>
<comment type="catalytic activity">
    <reaction evidence="3">
        <text>chorismate = prephenate</text>
        <dbReference type="Rhea" id="RHEA:13897"/>
        <dbReference type="ChEBI" id="CHEBI:29748"/>
        <dbReference type="ChEBI" id="CHEBI:29934"/>
        <dbReference type="EC" id="5.4.99.5"/>
    </reaction>
</comment>
<dbReference type="Proteomes" id="UP000264006">
    <property type="component" value="Chromosome"/>
</dbReference>
<organism evidence="4 5">
    <name type="scientific">Euzebya pacifica</name>
    <dbReference type="NCBI Taxonomy" id="1608957"/>
    <lineage>
        <taxon>Bacteria</taxon>
        <taxon>Bacillati</taxon>
        <taxon>Actinomycetota</taxon>
        <taxon>Nitriliruptoria</taxon>
        <taxon>Euzebyales</taxon>
    </lineage>
</organism>